<protein>
    <submittedName>
        <fullName evidence="2">Uncharacterized protein</fullName>
    </submittedName>
</protein>
<name>A0A1Y2BZ65_9BASI</name>
<evidence type="ECO:0000313" key="3">
    <source>
        <dbReference type="Proteomes" id="UP000193467"/>
    </source>
</evidence>
<reference evidence="2 3" key="1">
    <citation type="submission" date="2016-07" db="EMBL/GenBank/DDBJ databases">
        <title>Pervasive Adenine N6-methylation of Active Genes in Fungi.</title>
        <authorList>
            <consortium name="DOE Joint Genome Institute"/>
            <person name="Mondo S.J."/>
            <person name="Dannebaum R.O."/>
            <person name="Kuo R.C."/>
            <person name="Labutti K."/>
            <person name="Haridas S."/>
            <person name="Kuo A."/>
            <person name="Salamov A."/>
            <person name="Ahrendt S.R."/>
            <person name="Lipzen A."/>
            <person name="Sullivan W."/>
            <person name="Andreopoulos W.B."/>
            <person name="Clum A."/>
            <person name="Lindquist E."/>
            <person name="Daum C."/>
            <person name="Ramamoorthy G.K."/>
            <person name="Gryganskyi A."/>
            <person name="Culley D."/>
            <person name="Magnuson J.K."/>
            <person name="James T.Y."/>
            <person name="O'Malley M.A."/>
            <person name="Stajich J.E."/>
            <person name="Spatafora J.W."/>
            <person name="Visel A."/>
            <person name="Grigoriev I.V."/>
        </authorList>
    </citation>
    <scope>NUCLEOTIDE SEQUENCE [LARGE SCALE GENOMIC DNA]</scope>
    <source>
        <strain evidence="2 3">62-1032</strain>
    </source>
</reference>
<dbReference type="Proteomes" id="UP000193467">
    <property type="component" value="Unassembled WGS sequence"/>
</dbReference>
<gene>
    <name evidence="2" type="ORF">BCR35DRAFT_46818</name>
</gene>
<keyword evidence="3" id="KW-1185">Reference proteome</keyword>
<organism evidence="2 3">
    <name type="scientific">Leucosporidium creatinivorum</name>
    <dbReference type="NCBI Taxonomy" id="106004"/>
    <lineage>
        <taxon>Eukaryota</taxon>
        <taxon>Fungi</taxon>
        <taxon>Dikarya</taxon>
        <taxon>Basidiomycota</taxon>
        <taxon>Pucciniomycotina</taxon>
        <taxon>Microbotryomycetes</taxon>
        <taxon>Leucosporidiales</taxon>
        <taxon>Leucosporidium</taxon>
    </lineage>
</organism>
<evidence type="ECO:0000256" key="1">
    <source>
        <dbReference type="SAM" id="MobiDB-lite"/>
    </source>
</evidence>
<dbReference type="InParanoid" id="A0A1Y2BZ65"/>
<feature type="region of interest" description="Disordered" evidence="1">
    <location>
        <begin position="133"/>
        <end position="228"/>
    </location>
</feature>
<evidence type="ECO:0000313" key="2">
    <source>
        <dbReference type="EMBL" id="ORY40073.1"/>
    </source>
</evidence>
<feature type="compositionally biased region" description="Polar residues" evidence="1">
    <location>
        <begin position="164"/>
        <end position="174"/>
    </location>
</feature>
<accession>A0A1Y2BZ65</accession>
<proteinExistence type="predicted"/>
<comment type="caution">
    <text evidence="2">The sequence shown here is derived from an EMBL/GenBank/DDBJ whole genome shotgun (WGS) entry which is preliminary data.</text>
</comment>
<dbReference type="EMBL" id="MCGR01000143">
    <property type="protein sequence ID" value="ORY40073.1"/>
    <property type="molecule type" value="Genomic_DNA"/>
</dbReference>
<feature type="compositionally biased region" description="Pro residues" evidence="1">
    <location>
        <begin position="191"/>
        <end position="205"/>
    </location>
</feature>
<sequence>MINADEDFVYSLLAKLFKLSPTFALRSPLDHYTTLKLAPPAPAPAHTASSPSSPGFSLSSLRFPSLFHGRKDVKTSIKDSSAVESLRRVASISFSSGKGHRRRRCSSTSTLPPALLSAFARAPIAPAKLVVDSEPPVFPSAPAGTGAKGRRRWSSEVQPVEPISPSSREQQETLFDSPETRRSTTSSTSLPPSPLFPRRPSPLPRPQTYHAPSPPLPRSHKNSTTTPE</sequence>
<dbReference type="AlphaFoldDB" id="A0A1Y2BZ65"/>